<dbReference type="Gene3D" id="1.10.220.20">
    <property type="match status" value="1"/>
</dbReference>
<proteinExistence type="predicted"/>
<comment type="caution">
    <text evidence="2">The sequence shown here is derived from an EMBL/GenBank/DDBJ whole genome shotgun (WGS) entry which is preliminary data.</text>
</comment>
<dbReference type="InterPro" id="IPR023394">
    <property type="entry name" value="Sec7_C_sf"/>
</dbReference>
<evidence type="ECO:0000313" key="2">
    <source>
        <dbReference type="EMBL" id="ETO23926.1"/>
    </source>
</evidence>
<dbReference type="Proteomes" id="UP000023152">
    <property type="component" value="Unassembled WGS sequence"/>
</dbReference>
<dbReference type="FunFam" id="1.10.1000.11:FF:000002">
    <property type="entry name" value="Cytohesin 1"/>
    <property type="match status" value="1"/>
</dbReference>
<reference evidence="2 3" key="1">
    <citation type="journal article" date="2013" name="Curr. Biol.">
        <title>The Genome of the Foraminiferan Reticulomyxa filosa.</title>
        <authorList>
            <person name="Glockner G."/>
            <person name="Hulsmann N."/>
            <person name="Schleicher M."/>
            <person name="Noegel A.A."/>
            <person name="Eichinger L."/>
            <person name="Gallinger C."/>
            <person name="Pawlowski J."/>
            <person name="Sierra R."/>
            <person name="Euteneuer U."/>
            <person name="Pillet L."/>
            <person name="Moustafa A."/>
            <person name="Platzer M."/>
            <person name="Groth M."/>
            <person name="Szafranski K."/>
            <person name="Schliwa M."/>
        </authorList>
    </citation>
    <scope>NUCLEOTIDE SEQUENCE [LARGE SCALE GENOMIC DNA]</scope>
</reference>
<name>X6ND86_RETFI</name>
<dbReference type="PANTHER" id="PTHR10663">
    <property type="entry name" value="GUANYL-NUCLEOTIDE EXCHANGE FACTOR"/>
    <property type="match status" value="1"/>
</dbReference>
<accession>X6ND86</accession>
<feature type="domain" description="SEC7" evidence="1">
    <location>
        <begin position="236"/>
        <end position="423"/>
    </location>
</feature>
<dbReference type="GO" id="GO:0005085">
    <property type="term" value="F:guanyl-nucleotide exchange factor activity"/>
    <property type="evidence" value="ECO:0007669"/>
    <property type="project" value="InterPro"/>
</dbReference>
<dbReference type="SMART" id="SM00222">
    <property type="entry name" value="Sec7"/>
    <property type="match status" value="1"/>
</dbReference>
<dbReference type="GO" id="GO:0032012">
    <property type="term" value="P:regulation of ARF protein signal transduction"/>
    <property type="evidence" value="ECO:0007669"/>
    <property type="project" value="InterPro"/>
</dbReference>
<dbReference type="SUPFAM" id="SSF48425">
    <property type="entry name" value="Sec7 domain"/>
    <property type="match status" value="1"/>
</dbReference>
<dbReference type="EMBL" id="ASPP01009595">
    <property type="protein sequence ID" value="ETO23926.1"/>
    <property type="molecule type" value="Genomic_DNA"/>
</dbReference>
<dbReference type="CDD" id="cd00171">
    <property type="entry name" value="Sec7"/>
    <property type="match status" value="1"/>
</dbReference>
<gene>
    <name evidence="2" type="ORF">RFI_13236</name>
</gene>
<dbReference type="InterPro" id="IPR032691">
    <property type="entry name" value="Mon2/Sec7/BIG1-like_HUS"/>
</dbReference>
<sequence>MYIKEWQWPQLEIRNWNLFDSFLLLTNNPNSTFTQKLEVLKALQDICADGNTTVSLFLNYDCSDEAGCPKVFQRIISTIENIGQSKLESRDWINQEEADDLKHAALSCFVKIMEGLLQWKETREKEEHHLDNREDSQSKSQTILSQDLYHNDDYHYSMGHLDNSTILESASKSATIPDKDIYPPPVTAITASASSLIAPTITATTATATTATATATTTTTTSQSHSIHKINSYQEKFERHTKQQATLKTGVVKFNIKPSQGIKYLMENGFLNDDPTSIAEFLLTQSQLSKIQIGEYLGGEKPLNQKVMHEYINRIQLANMDFVDALRVLCASFFLPGEGQKIDRILQRFADRYCEDNPDVFPNADIAYILAYSCILLHVNVHSPKVKKKMTKEEFVLQTKGATKDETLSAELLSHIYDNIVAKEMKLPGHDDVEEIREKEDKLSSRQKLDLLRVESRRMIRDIKKKIKMTRQQKTHEKFISVHDVTLFYANVCKLMFSASWMSALATFGVVFETNEVSRHIKSCLRGYRCCIRLAGQLDMDIECDAFVNSLARFTLLGTLQAMKNKNVEAIQLSIILLHQIFFFWRKEEKRCVTLAYYSCEGDHLRSSWAHILRCISEIEVLFLMSSNAVSDAHLYTQANQFTPDHPPTIVKQGSHLLTNVPEAITHEQHSIEPTTSTGASSNAAGGTLVSTSQYEQKMLQSRTRMGQDGILRFQGDFNARLVTQNVEFK</sequence>
<keyword evidence="3" id="KW-1185">Reference proteome</keyword>
<dbReference type="Pfam" id="PF12783">
    <property type="entry name" value="Sec7-like_HUS"/>
    <property type="match status" value="1"/>
</dbReference>
<dbReference type="PROSITE" id="PS50190">
    <property type="entry name" value="SEC7"/>
    <property type="match status" value="1"/>
</dbReference>
<dbReference type="OrthoDB" id="430364at2759"/>
<evidence type="ECO:0000313" key="3">
    <source>
        <dbReference type="Proteomes" id="UP000023152"/>
    </source>
</evidence>
<dbReference type="InterPro" id="IPR035999">
    <property type="entry name" value="Sec7_dom_sf"/>
</dbReference>
<dbReference type="Pfam" id="PF01369">
    <property type="entry name" value="Sec7"/>
    <property type="match status" value="1"/>
</dbReference>
<evidence type="ECO:0000259" key="1">
    <source>
        <dbReference type="PROSITE" id="PS50190"/>
    </source>
</evidence>
<dbReference type="AlphaFoldDB" id="X6ND86"/>
<protein>
    <recommendedName>
        <fullName evidence="1">SEC7 domain-containing protein</fullName>
    </recommendedName>
</protein>
<dbReference type="PANTHER" id="PTHR10663:SF375">
    <property type="entry name" value="LD29171P"/>
    <property type="match status" value="1"/>
</dbReference>
<dbReference type="Gene3D" id="1.10.1000.11">
    <property type="entry name" value="Arf Nucleotide-binding Site Opener,domain 2"/>
    <property type="match status" value="1"/>
</dbReference>
<dbReference type="InterPro" id="IPR000904">
    <property type="entry name" value="Sec7_dom"/>
</dbReference>
<organism evidence="2 3">
    <name type="scientific">Reticulomyxa filosa</name>
    <dbReference type="NCBI Taxonomy" id="46433"/>
    <lineage>
        <taxon>Eukaryota</taxon>
        <taxon>Sar</taxon>
        <taxon>Rhizaria</taxon>
        <taxon>Retaria</taxon>
        <taxon>Foraminifera</taxon>
        <taxon>Monothalamids</taxon>
        <taxon>Reticulomyxidae</taxon>
        <taxon>Reticulomyxa</taxon>
    </lineage>
</organism>